<protein>
    <submittedName>
        <fullName evidence="2">Stage III sporulation protein AE</fullName>
    </submittedName>
</protein>
<feature type="transmembrane region" description="Helical" evidence="1">
    <location>
        <begin position="217"/>
        <end position="250"/>
    </location>
</feature>
<keyword evidence="3" id="KW-1185">Reference proteome</keyword>
<dbReference type="EMBL" id="JAKZFC010000002">
    <property type="protein sequence ID" value="MCH7321856.1"/>
    <property type="molecule type" value="Genomic_DNA"/>
</dbReference>
<proteinExistence type="predicted"/>
<evidence type="ECO:0000256" key="1">
    <source>
        <dbReference type="SAM" id="Phobius"/>
    </source>
</evidence>
<keyword evidence="1" id="KW-0472">Membrane</keyword>
<organism evidence="2 3">
    <name type="scientific">Solibacillus palustris</name>
    <dbReference type="NCBI Taxonomy" id="2908203"/>
    <lineage>
        <taxon>Bacteria</taxon>
        <taxon>Bacillati</taxon>
        <taxon>Bacillota</taxon>
        <taxon>Bacilli</taxon>
        <taxon>Bacillales</taxon>
        <taxon>Caryophanaceae</taxon>
        <taxon>Solibacillus</taxon>
    </lineage>
</organism>
<feature type="transmembrane region" description="Helical" evidence="1">
    <location>
        <begin position="152"/>
        <end position="177"/>
    </location>
</feature>
<evidence type="ECO:0000313" key="2">
    <source>
        <dbReference type="EMBL" id="MCH7321856.1"/>
    </source>
</evidence>
<evidence type="ECO:0000313" key="3">
    <source>
        <dbReference type="Proteomes" id="UP001316087"/>
    </source>
</evidence>
<comment type="caution">
    <text evidence="2">The sequence shown here is derived from an EMBL/GenBank/DDBJ whole genome shotgun (WGS) entry which is preliminary data.</text>
</comment>
<dbReference type="InterPro" id="IPR014194">
    <property type="entry name" value="Spore_III_AE"/>
</dbReference>
<dbReference type="RefSeq" id="WP_241368907.1">
    <property type="nucleotide sequence ID" value="NZ_JAKZFC010000002.1"/>
</dbReference>
<feature type="transmembrane region" description="Helical" evidence="1">
    <location>
        <begin position="103"/>
        <end position="132"/>
    </location>
</feature>
<accession>A0ABS9UBY2</accession>
<keyword evidence="1" id="KW-0812">Transmembrane</keyword>
<dbReference type="Pfam" id="PF09546">
    <property type="entry name" value="Spore_III_AE"/>
    <property type="match status" value="1"/>
</dbReference>
<keyword evidence="1" id="KW-1133">Transmembrane helix</keyword>
<feature type="transmembrane region" description="Helical" evidence="1">
    <location>
        <begin position="72"/>
        <end position="91"/>
    </location>
</feature>
<name>A0ABS9UBY2_9BACL</name>
<feature type="transmembrane region" description="Helical" evidence="1">
    <location>
        <begin position="46"/>
        <end position="66"/>
    </location>
</feature>
<dbReference type="Proteomes" id="UP001316087">
    <property type="component" value="Unassembled WGS sequence"/>
</dbReference>
<reference evidence="2 3" key="1">
    <citation type="submission" date="2022-03" db="EMBL/GenBank/DDBJ databases">
        <authorList>
            <person name="Jo J.-H."/>
            <person name="Im W.-T."/>
        </authorList>
    </citation>
    <scope>NUCLEOTIDE SEQUENCE [LARGE SCALE GENOMIC DNA]</scope>
    <source>
        <strain evidence="2 3">MA9</strain>
    </source>
</reference>
<sequence length="303" mass="32761">MEDFLGLLATPLQSIFSIILLSLLYVGAYLLFVALLPNEMAIIEQLFILLFIVSFAQQVIDAFVVLYELISILQSFFVAVIPILSVMLLTMQSIFTLLAWNPIVIVVIQFLLFVSTKLLIPSLIIALLLDISTKIFPAISFARASDLLRSSVLSFIIAAIVALTSILTFSGAALIQINDAVKSPIKKLIEQNIPLIGNLIVEGLSFFQKSQSIVSSFIGVSFLAVVFSAAFAPAIMLLGHALTFKVIGAIIEPFTNTRLSALFDDVGKTLFVACAVSGLLGFAIVFIVLLCIFFVQTSIGGST</sequence>
<feature type="transmembrane region" description="Helical" evidence="1">
    <location>
        <begin position="12"/>
        <end position="34"/>
    </location>
</feature>
<gene>
    <name evidence="2" type="ORF">LZ480_08115</name>
</gene>
<feature type="transmembrane region" description="Helical" evidence="1">
    <location>
        <begin position="270"/>
        <end position="295"/>
    </location>
</feature>